<dbReference type="FunFam" id="3.30.200.20:FF:000103">
    <property type="entry name" value="Protein kinase C"/>
    <property type="match status" value="1"/>
</dbReference>
<keyword evidence="5" id="KW-0808">Transferase</keyword>
<dbReference type="Gene3D" id="1.10.510.10">
    <property type="entry name" value="Transferase(Phosphotransferase) domain 1"/>
    <property type="match status" value="1"/>
</dbReference>
<evidence type="ECO:0000256" key="11">
    <source>
        <dbReference type="ARBA" id="ARBA00022840"/>
    </source>
</evidence>
<keyword evidence="10" id="KW-0862">Zinc</keyword>
<dbReference type="PROSITE" id="PS50081">
    <property type="entry name" value="ZF_DAG_PE_2"/>
    <property type="match status" value="1"/>
</dbReference>
<dbReference type="Gene3D" id="3.30.60.20">
    <property type="match status" value="1"/>
</dbReference>
<dbReference type="InterPro" id="IPR017892">
    <property type="entry name" value="Pkinase_C"/>
</dbReference>
<dbReference type="InterPro" id="IPR011009">
    <property type="entry name" value="Kinase-like_dom_sf"/>
</dbReference>
<evidence type="ECO:0000259" key="14">
    <source>
        <dbReference type="PROSITE" id="PS50081"/>
    </source>
</evidence>
<dbReference type="InterPro" id="IPR046349">
    <property type="entry name" value="C1-like_sf"/>
</dbReference>
<evidence type="ECO:0000313" key="17">
    <source>
        <dbReference type="Proteomes" id="UP001209878"/>
    </source>
</evidence>
<dbReference type="SMART" id="SM00220">
    <property type="entry name" value="S_TKc"/>
    <property type="match status" value="1"/>
</dbReference>
<keyword evidence="17" id="KW-1185">Reference proteome</keyword>
<reference evidence="16" key="1">
    <citation type="journal article" date="2023" name="Mol. Biol. Evol.">
        <title>Third-Generation Sequencing Reveals the Adaptive Role of the Epigenome in Three Deep-Sea Polychaetes.</title>
        <authorList>
            <person name="Perez M."/>
            <person name="Aroh O."/>
            <person name="Sun Y."/>
            <person name="Lan Y."/>
            <person name="Juniper S.K."/>
            <person name="Young C.R."/>
            <person name="Angers B."/>
            <person name="Qian P.Y."/>
        </authorList>
    </citation>
    <scope>NUCLEOTIDE SEQUENCE</scope>
    <source>
        <strain evidence="16">R07B-5</strain>
    </source>
</reference>
<evidence type="ECO:0000256" key="6">
    <source>
        <dbReference type="ARBA" id="ARBA00022723"/>
    </source>
</evidence>
<evidence type="ECO:0000256" key="5">
    <source>
        <dbReference type="ARBA" id="ARBA00022679"/>
    </source>
</evidence>
<evidence type="ECO:0000256" key="2">
    <source>
        <dbReference type="ARBA" id="ARBA00012429"/>
    </source>
</evidence>
<evidence type="ECO:0000256" key="9">
    <source>
        <dbReference type="ARBA" id="ARBA00022777"/>
    </source>
</evidence>
<evidence type="ECO:0000256" key="8">
    <source>
        <dbReference type="ARBA" id="ARBA00022771"/>
    </source>
</evidence>
<evidence type="ECO:0000256" key="7">
    <source>
        <dbReference type="ARBA" id="ARBA00022741"/>
    </source>
</evidence>
<dbReference type="Pfam" id="PF21494">
    <property type="entry name" value="PKC_C2"/>
    <property type="match status" value="1"/>
</dbReference>
<organism evidence="16 17">
    <name type="scientific">Ridgeia piscesae</name>
    <name type="common">Tubeworm</name>
    <dbReference type="NCBI Taxonomy" id="27915"/>
    <lineage>
        <taxon>Eukaryota</taxon>
        <taxon>Metazoa</taxon>
        <taxon>Spiralia</taxon>
        <taxon>Lophotrochozoa</taxon>
        <taxon>Annelida</taxon>
        <taxon>Polychaeta</taxon>
        <taxon>Sedentaria</taxon>
        <taxon>Canalipalpata</taxon>
        <taxon>Sabellida</taxon>
        <taxon>Siboglinidae</taxon>
        <taxon>Ridgeia</taxon>
    </lineage>
</organism>
<protein>
    <recommendedName>
        <fullName evidence="2">protein kinase C</fullName>
        <ecNumber evidence="2">2.7.11.13</ecNumber>
    </recommendedName>
</protein>
<dbReference type="PROSITE" id="PS51285">
    <property type="entry name" value="AGC_KINASE_CTER"/>
    <property type="match status" value="1"/>
</dbReference>
<dbReference type="SMART" id="SM00133">
    <property type="entry name" value="S_TK_X"/>
    <property type="match status" value="1"/>
</dbReference>
<dbReference type="FunFam" id="1.10.510.10:FF:000210">
    <property type="entry name" value="Non-specific serine/threonine protein kinase"/>
    <property type="match status" value="1"/>
</dbReference>
<feature type="domain" description="Protein kinase" evidence="13">
    <location>
        <begin position="243"/>
        <end position="500"/>
    </location>
</feature>
<keyword evidence="8" id="KW-0863">Zinc-finger</keyword>
<dbReference type="SMART" id="SM00109">
    <property type="entry name" value="C1"/>
    <property type="match status" value="1"/>
</dbReference>
<keyword evidence="7 12" id="KW-0547">Nucleotide-binding</keyword>
<dbReference type="PROSITE" id="PS00479">
    <property type="entry name" value="ZF_DAG_PE_1"/>
    <property type="match status" value="1"/>
</dbReference>
<evidence type="ECO:0000256" key="12">
    <source>
        <dbReference type="PROSITE-ProRule" id="PRU10141"/>
    </source>
</evidence>
<dbReference type="PROSITE" id="PS50011">
    <property type="entry name" value="PROTEIN_KINASE_DOM"/>
    <property type="match status" value="1"/>
</dbReference>
<dbReference type="PANTHER" id="PTHR24351">
    <property type="entry name" value="RIBOSOMAL PROTEIN S6 KINASE"/>
    <property type="match status" value="1"/>
</dbReference>
<keyword evidence="11 12" id="KW-0067">ATP-binding</keyword>
<keyword evidence="6" id="KW-0479">Metal-binding</keyword>
<evidence type="ECO:0000313" key="16">
    <source>
        <dbReference type="EMBL" id="KAK2178245.1"/>
    </source>
</evidence>
<gene>
    <name evidence="16" type="ORF">NP493_551g01022</name>
</gene>
<evidence type="ECO:0000256" key="1">
    <source>
        <dbReference type="ARBA" id="ARBA00005490"/>
    </source>
</evidence>
<dbReference type="InterPro" id="IPR000961">
    <property type="entry name" value="AGC-kinase_C"/>
</dbReference>
<dbReference type="Pfam" id="PF00433">
    <property type="entry name" value="Pkinase_C"/>
    <property type="match status" value="1"/>
</dbReference>
<dbReference type="Gene3D" id="3.30.200.20">
    <property type="entry name" value="Phosphorylase Kinase, domain 1"/>
    <property type="match status" value="1"/>
</dbReference>
<dbReference type="Pfam" id="PF00069">
    <property type="entry name" value="Pkinase"/>
    <property type="match status" value="1"/>
</dbReference>
<evidence type="ECO:0000256" key="10">
    <source>
        <dbReference type="ARBA" id="ARBA00022833"/>
    </source>
</evidence>
<feature type="domain" description="Phorbol-ester/DAG-type" evidence="14">
    <location>
        <begin position="153"/>
        <end position="203"/>
    </location>
</feature>
<name>A0AAD9KWM7_RIDPI</name>
<dbReference type="InterPro" id="IPR002219">
    <property type="entry name" value="PKC_DAG/PE"/>
</dbReference>
<dbReference type="Gene3D" id="2.60.40.150">
    <property type="entry name" value="C2 domain"/>
    <property type="match status" value="1"/>
</dbReference>
<evidence type="ECO:0000256" key="4">
    <source>
        <dbReference type="ARBA" id="ARBA00022553"/>
    </source>
</evidence>
<dbReference type="EMBL" id="JAODUO010000551">
    <property type="protein sequence ID" value="KAK2178245.1"/>
    <property type="molecule type" value="Genomic_DNA"/>
</dbReference>
<dbReference type="SUPFAM" id="SSF49562">
    <property type="entry name" value="C2 domain (Calcium/lipid-binding domain, CaLB)"/>
    <property type="match status" value="1"/>
</dbReference>
<dbReference type="PROSITE" id="PS00108">
    <property type="entry name" value="PROTEIN_KINASE_ST"/>
    <property type="match status" value="1"/>
</dbReference>
<dbReference type="InterPro" id="IPR017441">
    <property type="entry name" value="Protein_kinase_ATP_BS"/>
</dbReference>
<comment type="caution">
    <text evidence="16">The sequence shown here is derived from an EMBL/GenBank/DDBJ whole genome shotgun (WGS) entry which is preliminary data.</text>
</comment>
<proteinExistence type="inferred from homology"/>
<dbReference type="AlphaFoldDB" id="A0AAD9KWM7"/>
<dbReference type="InterPro" id="IPR008271">
    <property type="entry name" value="Ser/Thr_kinase_AS"/>
</dbReference>
<dbReference type="Proteomes" id="UP001209878">
    <property type="component" value="Unassembled WGS sequence"/>
</dbReference>
<dbReference type="EC" id="2.7.11.13" evidence="2"/>
<dbReference type="InterPro" id="IPR035892">
    <property type="entry name" value="C2_domain_sf"/>
</dbReference>
<dbReference type="GO" id="GO:0004697">
    <property type="term" value="F:diacylglycerol-dependent serine/threonine kinase activity"/>
    <property type="evidence" value="ECO:0007669"/>
    <property type="project" value="UniProtKB-EC"/>
</dbReference>
<dbReference type="SUPFAM" id="SSF57889">
    <property type="entry name" value="Cysteine-rich domain"/>
    <property type="match status" value="1"/>
</dbReference>
<dbReference type="SUPFAM" id="SSF56112">
    <property type="entry name" value="Protein kinase-like (PK-like)"/>
    <property type="match status" value="1"/>
</dbReference>
<dbReference type="CDD" id="cd00029">
    <property type="entry name" value="C1"/>
    <property type="match status" value="1"/>
</dbReference>
<dbReference type="GO" id="GO:0005524">
    <property type="term" value="F:ATP binding"/>
    <property type="evidence" value="ECO:0007669"/>
    <property type="project" value="UniProtKB-UniRule"/>
</dbReference>
<dbReference type="GO" id="GO:0008270">
    <property type="term" value="F:zinc ion binding"/>
    <property type="evidence" value="ECO:0007669"/>
    <property type="project" value="UniProtKB-KW"/>
</dbReference>
<evidence type="ECO:0000259" key="13">
    <source>
        <dbReference type="PROSITE" id="PS50011"/>
    </source>
</evidence>
<dbReference type="Pfam" id="PF00130">
    <property type="entry name" value="C1_1"/>
    <property type="match status" value="1"/>
</dbReference>
<keyword evidence="9" id="KW-0418">Kinase</keyword>
<keyword evidence="4" id="KW-0597">Phosphoprotein</keyword>
<keyword evidence="3" id="KW-0723">Serine/threonine-protein kinase</keyword>
<comment type="similarity">
    <text evidence="1">Belongs to the protein kinase superfamily. AGC Ser/Thr protein kinase family. PKC subfamily.</text>
</comment>
<feature type="binding site" evidence="12">
    <location>
        <position position="272"/>
    </location>
    <ligand>
        <name>ATP</name>
        <dbReference type="ChEBI" id="CHEBI:30616"/>
    </ligand>
</feature>
<dbReference type="InterPro" id="IPR000719">
    <property type="entry name" value="Prot_kinase_dom"/>
</dbReference>
<evidence type="ECO:0000259" key="15">
    <source>
        <dbReference type="PROSITE" id="PS51285"/>
    </source>
</evidence>
<evidence type="ECO:0000256" key="3">
    <source>
        <dbReference type="ARBA" id="ARBA00022527"/>
    </source>
</evidence>
<feature type="domain" description="AGC-kinase C-terminal" evidence="15">
    <location>
        <begin position="501"/>
        <end position="572"/>
    </location>
</feature>
<sequence>MAAGRGVNGMPLEGTLRIKLVGCDGMDGLDETKAMYMNVVIKDVMMSADGSGLSILPVKSRRPEWNSIFEADIKSDPLIQLTLFKWPKTLLADLNISGQMLAQKCVKGDVTPVSLELKPRGSLRVELQHVVVKQEPRRPHHRQVAIKRQKVAGHTLRACYFRVRSKCDVCSEKIGGVIKKALRCQDCKAICHKECANKLTNTCRVRPTLGDLMKQAFIPNFQIEDSPEAAAPKPLVSCTLDDFVLVKVIGKGAFGKVMVAELRNSGQYFAIKALKKDVVLEDDNLPCTVTERRVLQIGGQHPNLTHLHATFQSPSHLFYVMEFLNGGDLMQHLDASGKFDEERSRFYAAEMLCGLQYLHGRGVIYRDLKLENVLLDRKGHAKIADFGLCREGIKGQNRTTTFCGTPEYIAPEIIDRTPYDCSVDWWALGVTVFLMVVGDFPFNGDDEDDVYQAVMENTPEYPGWMSDASTAFIKKLLQRNPEKRLGMTEETSPIRSDPYFGRIDWARLEAGEMAPPYVPRTRNASDVSHFDEDYTSMDVDLSPINDALVKTLRQDVFANFDYLEPELEAKLGTH</sequence>
<dbReference type="PROSITE" id="PS00107">
    <property type="entry name" value="PROTEIN_KINASE_ATP"/>
    <property type="match status" value="1"/>
</dbReference>
<accession>A0AAD9KWM7</accession>